<proteinExistence type="predicted"/>
<evidence type="ECO:0000256" key="3">
    <source>
        <dbReference type="ARBA" id="ARBA00023015"/>
    </source>
</evidence>
<dbReference type="GO" id="GO:0003677">
    <property type="term" value="F:DNA binding"/>
    <property type="evidence" value="ECO:0007669"/>
    <property type="project" value="UniProtKB-KW"/>
</dbReference>
<evidence type="ECO:0000256" key="1">
    <source>
        <dbReference type="ARBA" id="ARBA00022670"/>
    </source>
</evidence>
<dbReference type="InterPro" id="IPR019756">
    <property type="entry name" value="Pept_S26A_signal_pept_1_Ser-AS"/>
</dbReference>
<dbReference type="EMBL" id="CP039704">
    <property type="protein sequence ID" value="QCI80392.1"/>
    <property type="molecule type" value="Genomic_DNA"/>
</dbReference>
<evidence type="ECO:0000256" key="5">
    <source>
        <dbReference type="ARBA" id="ARBA00023163"/>
    </source>
</evidence>
<keyword evidence="1" id="KW-0645">Protease</keyword>
<organism evidence="7 8">
    <name type="scientific">Hankyongella ginsenosidimutans</name>
    <dbReference type="NCBI Taxonomy" id="1763828"/>
    <lineage>
        <taxon>Bacteria</taxon>
        <taxon>Pseudomonadati</taxon>
        <taxon>Pseudomonadota</taxon>
        <taxon>Alphaproteobacteria</taxon>
        <taxon>Sphingomonadales</taxon>
        <taxon>Sphingomonadaceae</taxon>
        <taxon>Hankyongella</taxon>
    </lineage>
</organism>
<dbReference type="InterPro" id="IPR015927">
    <property type="entry name" value="Peptidase_S24_S26A/B/C"/>
</dbReference>
<dbReference type="PANTHER" id="PTHR40661">
    <property type="match status" value="1"/>
</dbReference>
<accession>A0A4D7CCC9</accession>
<dbReference type="CDD" id="cd06529">
    <property type="entry name" value="S24_LexA-like"/>
    <property type="match status" value="1"/>
</dbReference>
<dbReference type="RefSeq" id="WP_222873286.1">
    <property type="nucleotide sequence ID" value="NZ_CP039704.1"/>
</dbReference>
<dbReference type="GO" id="GO:0006508">
    <property type="term" value="P:proteolysis"/>
    <property type="evidence" value="ECO:0007669"/>
    <property type="project" value="UniProtKB-KW"/>
</dbReference>
<evidence type="ECO:0000256" key="4">
    <source>
        <dbReference type="ARBA" id="ARBA00023125"/>
    </source>
</evidence>
<dbReference type="Pfam" id="PF00717">
    <property type="entry name" value="Peptidase_S24"/>
    <property type="match status" value="1"/>
</dbReference>
<evidence type="ECO:0000259" key="6">
    <source>
        <dbReference type="Pfam" id="PF00717"/>
    </source>
</evidence>
<keyword evidence="2" id="KW-0378">Hydrolase</keyword>
<dbReference type="AlphaFoldDB" id="A0A4D7CCC9"/>
<gene>
    <name evidence="7" type="ORF">E6W36_15350</name>
</gene>
<name>A0A4D7CCC9_9SPHN</name>
<keyword evidence="3" id="KW-0805">Transcription regulation</keyword>
<dbReference type="InterPro" id="IPR036286">
    <property type="entry name" value="LexA/Signal_pep-like_sf"/>
</dbReference>
<keyword evidence="8" id="KW-1185">Reference proteome</keyword>
<dbReference type="GO" id="GO:0016020">
    <property type="term" value="C:membrane"/>
    <property type="evidence" value="ECO:0007669"/>
    <property type="project" value="InterPro"/>
</dbReference>
<evidence type="ECO:0000313" key="8">
    <source>
        <dbReference type="Proteomes" id="UP000298714"/>
    </source>
</evidence>
<dbReference type="KEGG" id="hgn:E6W36_15350"/>
<keyword evidence="4" id="KW-0238">DNA-binding</keyword>
<dbReference type="Gene3D" id="2.10.109.10">
    <property type="entry name" value="Umud Fragment, subunit A"/>
    <property type="match status" value="1"/>
</dbReference>
<dbReference type="PANTHER" id="PTHR40661:SF3">
    <property type="entry name" value="FELS-1 PROPHAGE TRANSCRIPTIONAL REGULATOR"/>
    <property type="match status" value="1"/>
</dbReference>
<feature type="domain" description="Peptidase S24/S26A/S26B/S26C" evidence="6">
    <location>
        <begin position="92"/>
        <end position="216"/>
    </location>
</feature>
<dbReference type="SUPFAM" id="SSF51306">
    <property type="entry name" value="LexA/Signal peptidase"/>
    <property type="match status" value="1"/>
</dbReference>
<sequence length="222" mass="24693">MDSEQVRITLDQLIRSGNEDYASISRLLGRNPTYVQQFIKRGVPRRLSESDRRILARHFNVSERDLGGPDGPQVRSNATDVRDSEDFMLIPYYDVRASAGGGSLQTGIEAPDSALAFQARWVRSIASGGIESLAVIRVEGDSMFPTLNDGDHILLDTADRRVRDGIYVLRTDDSLHVKRLAIHPATGRLTIQSDNPAYPSWPDCPAHSVEVIGRVVWVGRRL</sequence>
<dbReference type="GO" id="GO:0004252">
    <property type="term" value="F:serine-type endopeptidase activity"/>
    <property type="evidence" value="ECO:0007669"/>
    <property type="project" value="InterPro"/>
</dbReference>
<reference evidence="8" key="1">
    <citation type="submission" date="2019-04" db="EMBL/GenBank/DDBJ databases">
        <title>Complete genome sequence of Sphingomonas sp. W1-2-3.</title>
        <authorList>
            <person name="Im W.T."/>
        </authorList>
    </citation>
    <scope>NUCLEOTIDE SEQUENCE [LARGE SCALE GENOMIC DNA]</scope>
    <source>
        <strain evidence="8">W1-2-3</strain>
    </source>
</reference>
<keyword evidence="5" id="KW-0804">Transcription</keyword>
<dbReference type="InterPro" id="IPR039418">
    <property type="entry name" value="LexA-like"/>
</dbReference>
<protein>
    <submittedName>
        <fullName evidence="7">Helix-turn-helix transcriptional regulator</fullName>
    </submittedName>
</protein>
<dbReference type="PROSITE" id="PS00501">
    <property type="entry name" value="SPASE_I_1"/>
    <property type="match status" value="1"/>
</dbReference>
<evidence type="ECO:0000313" key="7">
    <source>
        <dbReference type="EMBL" id="QCI80392.1"/>
    </source>
</evidence>
<evidence type="ECO:0000256" key="2">
    <source>
        <dbReference type="ARBA" id="ARBA00022801"/>
    </source>
</evidence>
<dbReference type="Proteomes" id="UP000298714">
    <property type="component" value="Chromosome"/>
</dbReference>